<organism evidence="4 5">
    <name type="scientific">Rhodohalobacter mucosus</name>
    <dbReference type="NCBI Taxonomy" id="2079485"/>
    <lineage>
        <taxon>Bacteria</taxon>
        <taxon>Pseudomonadati</taxon>
        <taxon>Balneolota</taxon>
        <taxon>Balneolia</taxon>
        <taxon>Balneolales</taxon>
        <taxon>Balneolaceae</taxon>
        <taxon>Rhodohalobacter</taxon>
    </lineage>
</organism>
<reference evidence="4 5" key="1">
    <citation type="submission" date="2018-05" db="EMBL/GenBank/DDBJ databases">
        <title>Rhodohalobacter halophilus gen. nov., sp. nov., a moderately halophilic member of the family Balneolaceae.</title>
        <authorList>
            <person name="Liu Z.-W."/>
        </authorList>
    </citation>
    <scope>NUCLEOTIDE SEQUENCE [LARGE SCALE GENOMIC DNA]</scope>
    <source>
        <strain evidence="4 5">8A47</strain>
    </source>
</reference>
<feature type="domain" description="Beta-lactamase-related" evidence="3">
    <location>
        <begin position="121"/>
        <end position="369"/>
    </location>
</feature>
<proteinExistence type="predicted"/>
<feature type="chain" id="PRO_5016321806" evidence="2">
    <location>
        <begin position="28"/>
        <end position="390"/>
    </location>
</feature>
<dbReference type="PANTHER" id="PTHR43283:SF11">
    <property type="entry name" value="BETA-LACTAMASE-RELATED DOMAIN-CONTAINING PROTEIN"/>
    <property type="match status" value="1"/>
</dbReference>
<evidence type="ECO:0000259" key="3">
    <source>
        <dbReference type="Pfam" id="PF00144"/>
    </source>
</evidence>
<dbReference type="InterPro" id="IPR050789">
    <property type="entry name" value="Diverse_Enzym_Activities"/>
</dbReference>
<feature type="signal peptide" evidence="2">
    <location>
        <begin position="1"/>
        <end position="27"/>
    </location>
</feature>
<keyword evidence="5" id="KW-1185">Reference proteome</keyword>
<dbReference type="RefSeq" id="WP_109646954.1">
    <property type="nucleotide sequence ID" value="NZ_QGGB01000007.1"/>
</dbReference>
<dbReference type="EMBL" id="QGGB01000007">
    <property type="protein sequence ID" value="PWN06161.1"/>
    <property type="molecule type" value="Genomic_DNA"/>
</dbReference>
<dbReference type="Proteomes" id="UP000245533">
    <property type="component" value="Unassembled WGS sequence"/>
</dbReference>
<dbReference type="InterPro" id="IPR012338">
    <property type="entry name" value="Beta-lactam/transpept-like"/>
</dbReference>
<dbReference type="AlphaFoldDB" id="A0A316TR46"/>
<dbReference type="SUPFAM" id="SSF56601">
    <property type="entry name" value="beta-lactamase/transpeptidase-like"/>
    <property type="match status" value="1"/>
</dbReference>
<keyword evidence="2" id="KW-0732">Signal</keyword>
<dbReference type="GO" id="GO:0016787">
    <property type="term" value="F:hydrolase activity"/>
    <property type="evidence" value="ECO:0007669"/>
    <property type="project" value="UniProtKB-KW"/>
</dbReference>
<keyword evidence="1 4" id="KW-0378">Hydrolase</keyword>
<evidence type="ECO:0000256" key="1">
    <source>
        <dbReference type="ARBA" id="ARBA00022801"/>
    </source>
</evidence>
<dbReference type="OrthoDB" id="9773047at2"/>
<comment type="caution">
    <text evidence="4">The sequence shown here is derived from an EMBL/GenBank/DDBJ whole genome shotgun (WGS) entry which is preliminary data.</text>
</comment>
<protein>
    <submittedName>
        <fullName evidence="4">Serine hydrolase</fullName>
    </submittedName>
</protein>
<evidence type="ECO:0000313" key="4">
    <source>
        <dbReference type="EMBL" id="PWN06161.1"/>
    </source>
</evidence>
<dbReference type="InterPro" id="IPR001466">
    <property type="entry name" value="Beta-lactam-related"/>
</dbReference>
<accession>A0A316TR46</accession>
<name>A0A316TR46_9BACT</name>
<dbReference type="PANTHER" id="PTHR43283">
    <property type="entry name" value="BETA-LACTAMASE-RELATED"/>
    <property type="match status" value="1"/>
</dbReference>
<dbReference type="Gene3D" id="3.40.710.10">
    <property type="entry name" value="DD-peptidase/beta-lactamase superfamily"/>
    <property type="match status" value="1"/>
</dbReference>
<gene>
    <name evidence="4" type="ORF">DDZ15_09970</name>
</gene>
<sequence>MFTNRSAISALFLYTVLLLCGPQALSAQNLYYPPAGSEWETRSAEDLGLDASLINEAVTLAESNENSVDRDLRVAILQGFSREPYHGLAGPVKERGGPAGMIIKDGYIAASWGDLDRVDMTFSVTKSYLSTAAGLAWDRGLIRDLDHPVKNYVWDSTFDGEHNSGITWDHLLNQSSDWYGSLFGIDDWADRPSRQGDLDSWRMRELNEPGTLFKYNDVRVNLLAYSLLHVVREPLPMMLRREIMDPIGAGTTWRWFGYDNAMVLIDGIEMQSVSGGGHHGGGMFINTYDQARFGLLFARKGNWRGEQLISEEWIELAQTPSEPTPSYGYMWWTLKGDTQWENVPDHVYYAAGFGGNYILVDEENDLVIVTRWLDSSVLEEFAGIIYSALR</sequence>
<evidence type="ECO:0000313" key="5">
    <source>
        <dbReference type="Proteomes" id="UP000245533"/>
    </source>
</evidence>
<dbReference type="Pfam" id="PF00144">
    <property type="entry name" value="Beta-lactamase"/>
    <property type="match status" value="1"/>
</dbReference>
<evidence type="ECO:0000256" key="2">
    <source>
        <dbReference type="SAM" id="SignalP"/>
    </source>
</evidence>